<sequence>MTGYLRIGDSPRPVGGYMLYIKRLRRYDMSSTFLFMLCLADVVAASVLLATGVSPGVGVTMLVAGCIVSLVGVFTIVQAAAPAQRAERRAYSGKSVTR</sequence>
<dbReference type="AlphaFoldDB" id="A0A9X4KK24"/>
<keyword evidence="1" id="KW-0812">Transmembrane</keyword>
<organism evidence="2 3">
    <name type="scientific">Cohnella ginsengisoli</name>
    <dbReference type="NCBI Taxonomy" id="425004"/>
    <lineage>
        <taxon>Bacteria</taxon>
        <taxon>Bacillati</taxon>
        <taxon>Bacillota</taxon>
        <taxon>Bacilli</taxon>
        <taxon>Bacillales</taxon>
        <taxon>Paenibacillaceae</taxon>
        <taxon>Cohnella</taxon>
    </lineage>
</organism>
<proteinExistence type="predicted"/>
<evidence type="ECO:0000313" key="3">
    <source>
        <dbReference type="Proteomes" id="UP001153387"/>
    </source>
</evidence>
<dbReference type="EMBL" id="JAPDHZ010000003">
    <property type="protein sequence ID" value="MDG0791687.1"/>
    <property type="molecule type" value="Genomic_DNA"/>
</dbReference>
<feature type="transmembrane region" description="Helical" evidence="1">
    <location>
        <begin position="59"/>
        <end position="81"/>
    </location>
</feature>
<evidence type="ECO:0000313" key="2">
    <source>
        <dbReference type="EMBL" id="MDG0791687.1"/>
    </source>
</evidence>
<reference evidence="2 3" key="1">
    <citation type="submission" date="2022-10" db="EMBL/GenBank/DDBJ databases">
        <title>Comparative genomic analysis of Cohnella hashimotonis sp. nov., isolated from the International Space Station.</title>
        <authorList>
            <person name="Simpson A."/>
            <person name="Venkateswaran K."/>
        </authorList>
    </citation>
    <scope>NUCLEOTIDE SEQUENCE [LARGE SCALE GENOMIC DNA]</scope>
    <source>
        <strain evidence="2 3">DSM 18997</strain>
    </source>
</reference>
<keyword evidence="1" id="KW-0472">Membrane</keyword>
<name>A0A9X4KK24_9BACL</name>
<evidence type="ECO:0000256" key="1">
    <source>
        <dbReference type="SAM" id="Phobius"/>
    </source>
</evidence>
<accession>A0A9X4KK24</accession>
<keyword evidence="3" id="KW-1185">Reference proteome</keyword>
<dbReference type="RefSeq" id="WP_277565544.1">
    <property type="nucleotide sequence ID" value="NZ_JAPDHZ010000003.1"/>
</dbReference>
<protein>
    <submittedName>
        <fullName evidence="2">Uncharacterized protein</fullName>
    </submittedName>
</protein>
<dbReference type="Proteomes" id="UP001153387">
    <property type="component" value="Unassembled WGS sequence"/>
</dbReference>
<feature type="transmembrane region" description="Helical" evidence="1">
    <location>
        <begin position="32"/>
        <end position="53"/>
    </location>
</feature>
<gene>
    <name evidence="2" type="ORF">OMP38_12995</name>
</gene>
<comment type="caution">
    <text evidence="2">The sequence shown here is derived from an EMBL/GenBank/DDBJ whole genome shotgun (WGS) entry which is preliminary data.</text>
</comment>
<keyword evidence="1" id="KW-1133">Transmembrane helix</keyword>